<keyword evidence="1" id="KW-0378">Hydrolase</keyword>
<dbReference type="InterPro" id="IPR029062">
    <property type="entry name" value="Class_I_gatase-like"/>
</dbReference>
<dbReference type="InterPro" id="IPR044668">
    <property type="entry name" value="PuuD-like"/>
</dbReference>
<dbReference type="InterPro" id="IPR011697">
    <property type="entry name" value="Peptidase_C26"/>
</dbReference>
<reference evidence="1" key="1">
    <citation type="submission" date="2021-04" db="EMBL/GenBank/DDBJ databases">
        <title>Phycicoccus avicenniae sp. nov., a novel endophytic actinomycetes isolated from branch of Avicennia mariana.</title>
        <authorList>
            <person name="Tuo L."/>
        </authorList>
    </citation>
    <scope>NUCLEOTIDE SEQUENCE</scope>
    <source>
        <strain evidence="1">BSK3Z-2</strain>
    </source>
</reference>
<dbReference type="GO" id="GO:0005829">
    <property type="term" value="C:cytosol"/>
    <property type="evidence" value="ECO:0007669"/>
    <property type="project" value="TreeGrafter"/>
</dbReference>
<dbReference type="RefSeq" id="WP_211604061.1">
    <property type="nucleotide sequence ID" value="NZ_JAGSNF010000021.1"/>
</dbReference>
<dbReference type="PANTHER" id="PTHR43235">
    <property type="entry name" value="GLUTAMINE AMIDOTRANSFERASE PB2B2.05-RELATED"/>
    <property type="match status" value="1"/>
</dbReference>
<dbReference type="GO" id="GO:0033969">
    <property type="term" value="F:gamma-glutamyl-gamma-aminobutyrate hydrolase activity"/>
    <property type="evidence" value="ECO:0007669"/>
    <property type="project" value="TreeGrafter"/>
</dbReference>
<organism evidence="1 2">
    <name type="scientific">Phycicoccus avicenniae</name>
    <dbReference type="NCBI Taxonomy" id="2828860"/>
    <lineage>
        <taxon>Bacteria</taxon>
        <taxon>Bacillati</taxon>
        <taxon>Actinomycetota</taxon>
        <taxon>Actinomycetes</taxon>
        <taxon>Micrococcales</taxon>
        <taxon>Intrasporangiaceae</taxon>
        <taxon>Phycicoccus</taxon>
    </lineage>
</organism>
<evidence type="ECO:0000313" key="1">
    <source>
        <dbReference type="EMBL" id="MBR7744535.1"/>
    </source>
</evidence>
<proteinExistence type="predicted"/>
<dbReference type="PANTHER" id="PTHR43235:SF1">
    <property type="entry name" value="GLUTAMINE AMIDOTRANSFERASE PB2B2.05-RELATED"/>
    <property type="match status" value="1"/>
</dbReference>
<dbReference type="EMBL" id="JAGSNF010000021">
    <property type="protein sequence ID" value="MBR7744535.1"/>
    <property type="molecule type" value="Genomic_DNA"/>
</dbReference>
<dbReference type="SUPFAM" id="SSF52317">
    <property type="entry name" value="Class I glutamine amidotransferase-like"/>
    <property type="match status" value="1"/>
</dbReference>
<accession>A0A941DA51</accession>
<dbReference type="AlphaFoldDB" id="A0A941DA51"/>
<protein>
    <submittedName>
        <fullName evidence="1">Gamma-glutamyl-gamma-aminobutyrate hydrolase family protein</fullName>
    </submittedName>
</protein>
<dbReference type="PROSITE" id="PS51273">
    <property type="entry name" value="GATASE_TYPE_1"/>
    <property type="match status" value="1"/>
</dbReference>
<name>A0A941DA51_9MICO</name>
<dbReference type="Gene3D" id="3.40.50.880">
    <property type="match status" value="1"/>
</dbReference>
<keyword evidence="2" id="KW-1185">Reference proteome</keyword>
<gene>
    <name evidence="1" type="ORF">KC207_14665</name>
</gene>
<evidence type="ECO:0000313" key="2">
    <source>
        <dbReference type="Proteomes" id="UP000677016"/>
    </source>
</evidence>
<dbReference type="Proteomes" id="UP000677016">
    <property type="component" value="Unassembled WGS sequence"/>
</dbReference>
<dbReference type="Pfam" id="PF07722">
    <property type="entry name" value="Peptidase_C26"/>
    <property type="match status" value="1"/>
</dbReference>
<dbReference type="CDD" id="cd01745">
    <property type="entry name" value="GATase1_2"/>
    <property type="match status" value="1"/>
</dbReference>
<dbReference type="GO" id="GO:0006598">
    <property type="term" value="P:polyamine catabolic process"/>
    <property type="evidence" value="ECO:0007669"/>
    <property type="project" value="TreeGrafter"/>
</dbReference>
<comment type="caution">
    <text evidence="1">The sequence shown here is derived from an EMBL/GenBank/DDBJ whole genome shotgun (WGS) entry which is preliminary data.</text>
</comment>
<sequence length="260" mass="26978">MTDLRSARPHGPAPLVGVTCLVASVDRALWVGQHSVALPYRYVAHVESAGGVAALLPPREDVDDVLAADVVSRLDALVVAGGVDVDPGLYGEAAHPETEPPEPARDAWESALVRAAVAADLPLLGICRGMQVMAVVAGAGLEQHLPDRVGHDAHNPTPGRYATHPVVVDPGTLLAEVVGDGVLDVPTHHHQAVLEDGLHGTGWRASARHADGTLEAMEWPGAAFRLAVQWHTEEGTDTSLVAALVGAARERRAAGVAAGP</sequence>